<evidence type="ECO:0000256" key="8">
    <source>
        <dbReference type="ARBA" id="ARBA00022927"/>
    </source>
</evidence>
<reference evidence="16 17" key="1">
    <citation type="journal article" date="2021" name="Sci. Rep.">
        <title>Genome sequencing of the multicellular alga Astrephomene provides insights into convergent evolution of germ-soma differentiation.</title>
        <authorList>
            <person name="Yamashita S."/>
            <person name="Yamamoto K."/>
            <person name="Matsuzaki R."/>
            <person name="Suzuki S."/>
            <person name="Yamaguchi H."/>
            <person name="Hirooka S."/>
            <person name="Minakuchi Y."/>
            <person name="Miyagishima S."/>
            <person name="Kawachi M."/>
            <person name="Toyoda A."/>
            <person name="Nozaki H."/>
        </authorList>
    </citation>
    <scope>NUCLEOTIDE SEQUENCE [LARGE SCALE GENOMIC DNA]</scope>
    <source>
        <strain evidence="16 17">NIES-4017</strain>
    </source>
</reference>
<feature type="non-terminal residue" evidence="16">
    <location>
        <position position="1"/>
    </location>
</feature>
<dbReference type="GO" id="GO:0004197">
    <property type="term" value="F:cysteine-type endopeptidase activity"/>
    <property type="evidence" value="ECO:0007669"/>
    <property type="project" value="TreeGrafter"/>
</dbReference>
<evidence type="ECO:0000256" key="1">
    <source>
        <dbReference type="ARBA" id="ARBA00004496"/>
    </source>
</evidence>
<dbReference type="GO" id="GO:0000045">
    <property type="term" value="P:autophagosome assembly"/>
    <property type="evidence" value="ECO:0007669"/>
    <property type="project" value="TreeGrafter"/>
</dbReference>
<dbReference type="InterPro" id="IPR038765">
    <property type="entry name" value="Papain-like_cys_pep_sf"/>
</dbReference>
<evidence type="ECO:0000256" key="13">
    <source>
        <dbReference type="RuleBase" id="RU363115"/>
    </source>
</evidence>
<keyword evidence="9 13" id="KW-0072">Autophagy</keyword>
<evidence type="ECO:0000256" key="4">
    <source>
        <dbReference type="ARBA" id="ARBA00022490"/>
    </source>
</evidence>
<dbReference type="Pfam" id="PF03416">
    <property type="entry name" value="Peptidase_C54"/>
    <property type="match status" value="2"/>
</dbReference>
<keyword evidence="4 13" id="KW-0963">Cytoplasm</keyword>
<dbReference type="GO" id="GO:0015031">
    <property type="term" value="P:protein transport"/>
    <property type="evidence" value="ECO:0007669"/>
    <property type="project" value="UniProtKB-KW"/>
</dbReference>
<feature type="region of interest" description="Disordered" evidence="14">
    <location>
        <begin position="159"/>
        <end position="340"/>
    </location>
</feature>
<gene>
    <name evidence="16" type="ORF">Agub_g6216</name>
</gene>
<feature type="domain" description="Peptidase C54 catalytic" evidence="15">
    <location>
        <begin position="337"/>
        <end position="521"/>
    </location>
</feature>
<feature type="compositionally biased region" description="Low complexity" evidence="14">
    <location>
        <begin position="159"/>
        <end position="174"/>
    </location>
</feature>
<comment type="subcellular location">
    <subcellularLocation>
        <location evidence="1 13">Cytoplasm</location>
    </subcellularLocation>
</comment>
<evidence type="ECO:0000256" key="12">
    <source>
        <dbReference type="ARBA" id="ARBA00045891"/>
    </source>
</evidence>
<dbReference type="EMBL" id="BMAR01000008">
    <property type="protein sequence ID" value="GFR44873.1"/>
    <property type="molecule type" value="Genomic_DNA"/>
</dbReference>
<evidence type="ECO:0000256" key="9">
    <source>
        <dbReference type="ARBA" id="ARBA00023006"/>
    </source>
</evidence>
<evidence type="ECO:0000313" key="16">
    <source>
        <dbReference type="EMBL" id="GFR44873.1"/>
    </source>
</evidence>
<dbReference type="SUPFAM" id="SSF54001">
    <property type="entry name" value="Cysteine proteinases"/>
    <property type="match status" value="1"/>
</dbReference>
<proteinExistence type="inferred from homology"/>
<name>A0AAD3DQI6_9CHLO</name>
<keyword evidence="6 13" id="KW-0378">Hydrolase</keyword>
<keyword evidence="17" id="KW-1185">Reference proteome</keyword>
<dbReference type="PANTHER" id="PTHR22624">
    <property type="entry name" value="CYSTEINE PROTEASE ATG4"/>
    <property type="match status" value="1"/>
</dbReference>
<evidence type="ECO:0000313" key="17">
    <source>
        <dbReference type="Proteomes" id="UP001054857"/>
    </source>
</evidence>
<dbReference type="GO" id="GO:0019786">
    <property type="term" value="F:protein-phosphatidylethanolamide deconjugating activity"/>
    <property type="evidence" value="ECO:0007669"/>
    <property type="project" value="InterPro"/>
</dbReference>
<organism evidence="16 17">
    <name type="scientific">Astrephomene gubernaculifera</name>
    <dbReference type="NCBI Taxonomy" id="47775"/>
    <lineage>
        <taxon>Eukaryota</taxon>
        <taxon>Viridiplantae</taxon>
        <taxon>Chlorophyta</taxon>
        <taxon>core chlorophytes</taxon>
        <taxon>Chlorophyceae</taxon>
        <taxon>CS clade</taxon>
        <taxon>Chlamydomonadales</taxon>
        <taxon>Astrephomenaceae</taxon>
        <taxon>Astrephomene</taxon>
    </lineage>
</organism>
<protein>
    <recommendedName>
        <fullName evidence="13">Cysteine protease</fullName>
        <ecNumber evidence="13">3.4.22.-</ecNumber>
    </recommendedName>
</protein>
<dbReference type="GO" id="GO:0016485">
    <property type="term" value="P:protein processing"/>
    <property type="evidence" value="ECO:0007669"/>
    <property type="project" value="TreeGrafter"/>
</dbReference>
<evidence type="ECO:0000256" key="3">
    <source>
        <dbReference type="ARBA" id="ARBA00022448"/>
    </source>
</evidence>
<feature type="domain" description="Peptidase C54 catalytic" evidence="15">
    <location>
        <begin position="2"/>
        <end position="148"/>
    </location>
</feature>
<evidence type="ECO:0000256" key="11">
    <source>
        <dbReference type="ARBA" id="ARBA00038724"/>
    </source>
</evidence>
<comment type="function">
    <text evidence="12">Cysteine protease that plays a key role in autophagy by mediating both proteolytic activation and delipidation of ATG8 family proteins. The protease activity is required for proteolytic activation of ATG8 family proteins: cleaves the C-terminal amino acid of ATG8 proteins to reveal a C-terminal glycine. Exposure of the glycine at the C-terminus is essential for ATG8 proteins conjugation to phosphatidylethanolamine (PE) and insertion to membranes, which is necessary for autophagy. In addition to the protease activity, also mediates delipidation of PE-conjugated ATG8 proteins.</text>
</comment>
<comment type="catalytic activity">
    <reaction evidence="10">
        <text>[protein]-C-terminal L-amino acid-glycyl-phosphatidylethanolamide + H2O = [protein]-C-terminal L-amino acid-glycine + a 1,2-diacyl-sn-glycero-3-phosphoethanolamine</text>
        <dbReference type="Rhea" id="RHEA:67548"/>
        <dbReference type="Rhea" id="RHEA-COMP:17323"/>
        <dbReference type="Rhea" id="RHEA-COMP:17324"/>
        <dbReference type="ChEBI" id="CHEBI:15377"/>
        <dbReference type="ChEBI" id="CHEBI:64612"/>
        <dbReference type="ChEBI" id="CHEBI:172940"/>
        <dbReference type="ChEBI" id="CHEBI:172941"/>
    </reaction>
    <physiologicalReaction direction="left-to-right" evidence="10">
        <dbReference type="Rhea" id="RHEA:67549"/>
    </physiologicalReaction>
</comment>
<comment type="subunit">
    <text evidence="11">Interacts with ATG8.</text>
</comment>
<dbReference type="AlphaFoldDB" id="A0AAD3DQI6"/>
<keyword evidence="7" id="KW-0788">Thiol protease</keyword>
<evidence type="ECO:0000256" key="10">
    <source>
        <dbReference type="ARBA" id="ARBA00029362"/>
    </source>
</evidence>
<feature type="region of interest" description="Disordered" evidence="14">
    <location>
        <begin position="531"/>
        <end position="559"/>
    </location>
</feature>
<feature type="compositionally biased region" description="Polar residues" evidence="14">
    <location>
        <begin position="187"/>
        <end position="205"/>
    </location>
</feature>
<feature type="compositionally biased region" description="Low complexity" evidence="14">
    <location>
        <begin position="315"/>
        <end position="339"/>
    </location>
</feature>
<dbReference type="InterPro" id="IPR046792">
    <property type="entry name" value="Peptidase_C54_cat"/>
</dbReference>
<accession>A0AAD3DQI6</accession>
<evidence type="ECO:0000256" key="7">
    <source>
        <dbReference type="ARBA" id="ARBA00022807"/>
    </source>
</evidence>
<comment type="similarity">
    <text evidence="2 13">Belongs to the peptidase C54 family.</text>
</comment>
<feature type="compositionally biased region" description="Gly residues" evidence="14">
    <location>
        <begin position="300"/>
        <end position="314"/>
    </location>
</feature>
<keyword evidence="3" id="KW-0813">Transport</keyword>
<dbReference type="GO" id="GO:0035973">
    <property type="term" value="P:aggrephagy"/>
    <property type="evidence" value="ECO:0007669"/>
    <property type="project" value="TreeGrafter"/>
</dbReference>
<dbReference type="PANTHER" id="PTHR22624:SF49">
    <property type="entry name" value="CYSTEINE PROTEASE"/>
    <property type="match status" value="1"/>
</dbReference>
<evidence type="ECO:0000256" key="6">
    <source>
        <dbReference type="ARBA" id="ARBA00022801"/>
    </source>
</evidence>
<dbReference type="Proteomes" id="UP001054857">
    <property type="component" value="Unassembled WGS sequence"/>
</dbReference>
<keyword evidence="5 13" id="KW-0645">Protease</keyword>
<dbReference type="GO" id="GO:0000423">
    <property type="term" value="P:mitophagy"/>
    <property type="evidence" value="ECO:0007669"/>
    <property type="project" value="TreeGrafter"/>
</dbReference>
<dbReference type="GO" id="GO:0005737">
    <property type="term" value="C:cytoplasm"/>
    <property type="evidence" value="ECO:0007669"/>
    <property type="project" value="UniProtKB-SubCell"/>
</dbReference>
<sequence length="559" mass="56073">MLEDFRSRLWLTYRKDFASLGPSQLTSDVGWGCTIRSGQMLLAEAVARIALGRNWNRTANKLDDVQPVVQLFLDHPDAPLSIHNICAAGGPAGIVPGRWVGPWMLCKALDALFRQLGDKRPMGLRLHVACGSGGGAPELYKNSIRAQVAAAVTTEAGAAAASTQQGPQTTQQQHQESRHGGSGLGQDHSSCRTGCSGTASASSPSRGCCQEGEGQGLPAGKRHGVATEGRGSATGAAANPAVGPVTCDEEDPACTGSGRSSRPPGGGGGANSGQDGEESHGTEAVNGPTDGRKGAAAEAAGGGLGGGSGGGEGPSCGAASTKAEHPGQQQQQGASPPSSRHAPVLLLVPLTLGMEKLNPVYLPQLQQVLSWPHSVGIIGGRPSASLYLCGTQEAAFLYLDPHEAQPAVRPPLPPPAAAPCSGAPGGVAGAAAAPAAGEPHTAATAGGSTSSCCGGVGGSGGSSGATAATAGAAGSGAVLPAAALCSYFCEVVRLLPGSSLDPSMALGFLCTGPDDLEDLFTRLEALSRQHSAAPLMTLAEQEPEREEEEEEQGGRPEQQ</sequence>
<evidence type="ECO:0000256" key="5">
    <source>
        <dbReference type="ARBA" id="ARBA00022670"/>
    </source>
</evidence>
<evidence type="ECO:0000259" key="15">
    <source>
        <dbReference type="Pfam" id="PF03416"/>
    </source>
</evidence>
<dbReference type="InterPro" id="IPR005078">
    <property type="entry name" value="Peptidase_C54"/>
</dbReference>
<dbReference type="EC" id="3.4.22.-" evidence="13"/>
<feature type="compositionally biased region" description="Acidic residues" evidence="14">
    <location>
        <begin position="541"/>
        <end position="551"/>
    </location>
</feature>
<keyword evidence="8 13" id="KW-0653">Protein transport</keyword>
<evidence type="ECO:0000256" key="2">
    <source>
        <dbReference type="ARBA" id="ARBA00010958"/>
    </source>
</evidence>
<comment type="caution">
    <text evidence="16">The sequence shown here is derived from an EMBL/GenBank/DDBJ whole genome shotgun (WGS) entry which is preliminary data.</text>
</comment>
<dbReference type="GO" id="GO:0034727">
    <property type="term" value="P:piecemeal microautophagy of the nucleus"/>
    <property type="evidence" value="ECO:0007669"/>
    <property type="project" value="TreeGrafter"/>
</dbReference>
<evidence type="ECO:0000256" key="14">
    <source>
        <dbReference type="SAM" id="MobiDB-lite"/>
    </source>
</evidence>